<proteinExistence type="predicted"/>
<keyword evidence="1" id="KW-0210">Decarboxylase</keyword>
<dbReference type="OrthoDB" id="3267098at2759"/>
<dbReference type="GO" id="GO:0008654">
    <property type="term" value="P:phospholipid biosynthetic process"/>
    <property type="evidence" value="ECO:0007669"/>
    <property type="project" value="InterPro"/>
</dbReference>
<accession>A0A060SJ63</accession>
<keyword evidence="2" id="KW-0456">Lyase</keyword>
<dbReference type="Pfam" id="PF02666">
    <property type="entry name" value="PS_Dcarbxylase"/>
    <property type="match status" value="1"/>
</dbReference>
<organism evidence="4 5">
    <name type="scientific">Pycnoporus cinnabarinus</name>
    <name type="common">Cinnabar-red polypore</name>
    <name type="synonym">Trametes cinnabarina</name>
    <dbReference type="NCBI Taxonomy" id="5643"/>
    <lineage>
        <taxon>Eukaryota</taxon>
        <taxon>Fungi</taxon>
        <taxon>Dikarya</taxon>
        <taxon>Basidiomycota</taxon>
        <taxon>Agaricomycotina</taxon>
        <taxon>Agaricomycetes</taxon>
        <taxon>Polyporales</taxon>
        <taxon>Polyporaceae</taxon>
        <taxon>Trametes</taxon>
    </lineage>
</organism>
<dbReference type="PANTHER" id="PTHR10067:SF17">
    <property type="entry name" value="PHOSPHATIDYLSERINE DECARBOXYLASE PROENZYME 2"/>
    <property type="match status" value="1"/>
</dbReference>
<evidence type="ECO:0000256" key="3">
    <source>
        <dbReference type="SAM" id="MobiDB-lite"/>
    </source>
</evidence>
<dbReference type="EMBL" id="CCBP010000126">
    <property type="protein sequence ID" value="CDO74221.1"/>
    <property type="molecule type" value="Genomic_DNA"/>
</dbReference>
<reference evidence="4" key="1">
    <citation type="submission" date="2014-01" db="EMBL/GenBank/DDBJ databases">
        <title>The genome of the white-rot fungus Pycnoporus cinnabarinus: a basidiomycete model with a versatile arsenal for lignocellulosic biomass breakdown.</title>
        <authorList>
            <person name="Levasseur A."/>
            <person name="Lomascolo A."/>
            <person name="Ruiz-Duenas F.J."/>
            <person name="Uzan E."/>
            <person name="Piumi F."/>
            <person name="Kues U."/>
            <person name="Ram A.F.J."/>
            <person name="Murat C."/>
            <person name="Haon M."/>
            <person name="Benoit I."/>
            <person name="Arfi Y."/>
            <person name="Chevret D."/>
            <person name="Drula E."/>
            <person name="Kwon M.J."/>
            <person name="Gouret P."/>
            <person name="Lesage-Meessen L."/>
            <person name="Lombard V."/>
            <person name="Mariette J."/>
            <person name="Noirot C."/>
            <person name="Park J."/>
            <person name="Patyshakuliyeva A."/>
            <person name="Wieneger R.A.B."/>
            <person name="Wosten H.A.B."/>
            <person name="Martin F."/>
            <person name="Coutinho P.M."/>
            <person name="de Vries R."/>
            <person name="Martinez A.T."/>
            <person name="Klopp C."/>
            <person name="Pontarotti P."/>
            <person name="Henrissat B."/>
            <person name="Record E."/>
        </authorList>
    </citation>
    <scope>NUCLEOTIDE SEQUENCE [LARGE SCALE GENOMIC DNA]</scope>
    <source>
        <strain evidence="4">BRFM137</strain>
    </source>
</reference>
<gene>
    <name evidence="4" type="ORF">BN946_scf184718.g5</name>
</gene>
<protein>
    <submittedName>
        <fullName evidence="4">Uncharacterized protein</fullName>
    </submittedName>
</protein>
<feature type="compositionally biased region" description="Basic and acidic residues" evidence="3">
    <location>
        <begin position="53"/>
        <end position="63"/>
    </location>
</feature>
<dbReference type="AlphaFoldDB" id="A0A060SJ63"/>
<feature type="region of interest" description="Disordered" evidence="3">
    <location>
        <begin position="1"/>
        <end position="63"/>
    </location>
</feature>
<dbReference type="Proteomes" id="UP000029665">
    <property type="component" value="Unassembled WGS sequence"/>
</dbReference>
<evidence type="ECO:0000313" key="5">
    <source>
        <dbReference type="Proteomes" id="UP000029665"/>
    </source>
</evidence>
<dbReference type="HOGENOM" id="CLU_802023_0_0_1"/>
<dbReference type="PANTHER" id="PTHR10067">
    <property type="entry name" value="PHOSPHATIDYLSERINE DECARBOXYLASE"/>
    <property type="match status" value="1"/>
</dbReference>
<evidence type="ECO:0000256" key="1">
    <source>
        <dbReference type="ARBA" id="ARBA00022793"/>
    </source>
</evidence>
<name>A0A060SJ63_PYCCI</name>
<evidence type="ECO:0000313" key="4">
    <source>
        <dbReference type="EMBL" id="CDO74221.1"/>
    </source>
</evidence>
<keyword evidence="5" id="KW-1185">Reference proteome</keyword>
<dbReference type="InterPro" id="IPR003817">
    <property type="entry name" value="PS_Dcarbxylase"/>
</dbReference>
<comment type="caution">
    <text evidence="4">The sequence shown here is derived from an EMBL/GenBank/DDBJ whole genome shotgun (WGS) entry which is preliminary data.</text>
</comment>
<sequence>MQSPPCVPRVSASTRVPVSKSSHSHHKATTIHSAAHSDASRPASVTARRPRANGHDEPPEPLDVRYRVGESERNPIKLFDWDFLLLLRHHLVSRLTGNHEALIPDEWKDHLDIKDDRAYEHKVISFNYSTCDMGRAQDSVNPRTHPDVMLLSDTDDDHPYWYARAVGVYHVNVCYRGPEALSHNTWTRIDFLWVRWSALDASYPSGFHHRRLPRLSSVSPDDPDTPAFSFLDPITVVRCPDNPYRLVSGANCRLMVFETVTEATRLWIKARDFSVARLLGEANRAEAETYNGGALFIFRLAPQDYPLRFHSTVDGTIGPMTDIARDYNTVKPQAIRSARDVDGENV</sequence>
<dbReference type="GO" id="GO:0004609">
    <property type="term" value="F:phosphatidylserine decarboxylase activity"/>
    <property type="evidence" value="ECO:0007669"/>
    <property type="project" value="InterPro"/>
</dbReference>
<evidence type="ECO:0000256" key="2">
    <source>
        <dbReference type="ARBA" id="ARBA00023239"/>
    </source>
</evidence>
<dbReference type="STRING" id="5643.A0A060SJ63"/>